<feature type="domain" description="Reverse transcriptase" evidence="1">
    <location>
        <begin position="17"/>
        <end position="169"/>
    </location>
</feature>
<dbReference type="Proteomes" id="UP000695000">
    <property type="component" value="Unplaced"/>
</dbReference>
<organism evidence="2 3">
    <name type="scientific">Nicrophorus vespilloides</name>
    <name type="common">Boreal carrion beetle</name>
    <dbReference type="NCBI Taxonomy" id="110193"/>
    <lineage>
        <taxon>Eukaryota</taxon>
        <taxon>Metazoa</taxon>
        <taxon>Ecdysozoa</taxon>
        <taxon>Arthropoda</taxon>
        <taxon>Hexapoda</taxon>
        <taxon>Insecta</taxon>
        <taxon>Pterygota</taxon>
        <taxon>Neoptera</taxon>
        <taxon>Endopterygota</taxon>
        <taxon>Coleoptera</taxon>
        <taxon>Polyphaga</taxon>
        <taxon>Staphyliniformia</taxon>
        <taxon>Silphidae</taxon>
        <taxon>Nicrophorinae</taxon>
        <taxon>Nicrophorus</taxon>
    </lineage>
</organism>
<protein>
    <submittedName>
        <fullName evidence="3">Uncharacterized protein LOC108559732</fullName>
    </submittedName>
</protein>
<keyword evidence="2" id="KW-1185">Reference proteome</keyword>
<dbReference type="Pfam" id="PF00078">
    <property type="entry name" value="RVT_1"/>
    <property type="match status" value="1"/>
</dbReference>
<name>A0ABM1MDB6_NICVS</name>
<evidence type="ECO:0000259" key="1">
    <source>
        <dbReference type="Pfam" id="PF00078"/>
    </source>
</evidence>
<sequence>MVTEDARRRKVSLAMGWIDYKKAFDSVPHSWIIAVLKIYKVNPTIVKFIETAMIGWKTEMKLYHANGCFSTGQISIKRGIFQADGQTINHLLYMDDLKLYARDKKQLDQEIGIVKNFSDDISMEFGLDKCSRVLIKKALGTLKIGFEKYLEELPSRVNAEQVQKIALLGTAHILRKVLSIGQ</sequence>
<gene>
    <name evidence="3" type="primary">LOC108559732</name>
</gene>
<proteinExistence type="predicted"/>
<dbReference type="PANTHER" id="PTHR35450:SF2">
    <property type="entry name" value="REVERSE TRANSCRIPTASE DOMAIN-CONTAINING PROTEIN"/>
    <property type="match status" value="1"/>
</dbReference>
<evidence type="ECO:0000313" key="2">
    <source>
        <dbReference type="Proteomes" id="UP000695000"/>
    </source>
</evidence>
<dbReference type="InterPro" id="IPR000477">
    <property type="entry name" value="RT_dom"/>
</dbReference>
<evidence type="ECO:0000313" key="3">
    <source>
        <dbReference type="RefSeq" id="XP_017772566.1"/>
    </source>
</evidence>
<dbReference type="GeneID" id="108559732"/>
<accession>A0ABM1MDB6</accession>
<dbReference type="PANTHER" id="PTHR35450">
    <property type="entry name" value="REVERSE TRANSCRIPTASE DOMAIN-CONTAINING PROTEIN"/>
    <property type="match status" value="1"/>
</dbReference>
<dbReference type="RefSeq" id="XP_017772566.1">
    <property type="nucleotide sequence ID" value="XM_017917077.1"/>
</dbReference>
<reference evidence="3" key="1">
    <citation type="submission" date="2025-08" db="UniProtKB">
        <authorList>
            <consortium name="RefSeq"/>
        </authorList>
    </citation>
    <scope>IDENTIFICATION</scope>
    <source>
        <tissue evidence="3">Whole Larva</tissue>
    </source>
</reference>